<keyword evidence="2 11" id="KW-0677">Repeat</keyword>
<dbReference type="RefSeq" id="WP_161337210.1">
    <property type="nucleotide sequence ID" value="NZ_JBHSDG010000002.1"/>
</dbReference>
<dbReference type="EC" id="3.6.1.-" evidence="11"/>
<evidence type="ECO:0000313" key="14">
    <source>
        <dbReference type="EMBL" id="MZR20785.1"/>
    </source>
</evidence>
<accession>A0A845M8M1</accession>
<dbReference type="FunFam" id="3.40.50.300:FF:000309">
    <property type="entry name" value="ABC transporter ATP-binding protein"/>
    <property type="match status" value="1"/>
</dbReference>
<reference evidence="14 15" key="1">
    <citation type="journal article" date="2014" name="Int. J. Syst. Evol. Microbiol.">
        <title>Sneathiella chungangensis sp. nov., isolated from a marine sand, and emended description of the genus Sneathiella.</title>
        <authorList>
            <person name="Siamphan C."/>
            <person name="Kim H."/>
            <person name="Lee J.S."/>
            <person name="Kim W."/>
        </authorList>
    </citation>
    <scope>NUCLEOTIDE SEQUENCE [LARGE SCALE GENOMIC DNA]</scope>
    <source>
        <strain evidence="14 15">KCTC 32476</strain>
    </source>
</reference>
<keyword evidence="8 11" id="KW-0234">DNA repair</keyword>
<evidence type="ECO:0000259" key="13">
    <source>
        <dbReference type="PROSITE" id="PS50893"/>
    </source>
</evidence>
<feature type="binding site" evidence="11">
    <location>
        <begin position="38"/>
        <end position="45"/>
    </location>
    <ligand>
        <name>ATP</name>
        <dbReference type="ChEBI" id="CHEBI:30616"/>
        <label>1</label>
    </ligand>
</feature>
<evidence type="ECO:0000256" key="6">
    <source>
        <dbReference type="ARBA" id="ARBA00022840"/>
    </source>
</evidence>
<dbReference type="InterPro" id="IPR027417">
    <property type="entry name" value="P-loop_NTPase"/>
</dbReference>
<keyword evidence="6 11" id="KW-0067">ATP-binding</keyword>
<evidence type="ECO:0000256" key="5">
    <source>
        <dbReference type="ARBA" id="ARBA00022801"/>
    </source>
</evidence>
<comment type="similarity">
    <text evidence="10 11">Belongs to the ABC transporter superfamily. ABCF family. Uup subfamily.</text>
</comment>
<dbReference type="Gene3D" id="3.40.50.300">
    <property type="entry name" value="P-loop containing nucleotide triphosphate hydrolases"/>
    <property type="match status" value="2"/>
</dbReference>
<dbReference type="InterPro" id="IPR043686">
    <property type="entry name" value="Uup"/>
</dbReference>
<keyword evidence="7 11" id="KW-0238">DNA-binding</keyword>
<dbReference type="Pfam" id="PF00005">
    <property type="entry name" value="ABC_tran"/>
    <property type="match status" value="2"/>
</dbReference>
<dbReference type="InterPro" id="IPR051309">
    <property type="entry name" value="ABCF_ATPase"/>
</dbReference>
<comment type="caution">
    <text evidence="14">The sequence shown here is derived from an EMBL/GenBank/DDBJ whole genome shotgun (WGS) entry which is preliminary data.</text>
</comment>
<evidence type="ECO:0000256" key="12">
    <source>
        <dbReference type="SAM" id="MobiDB-lite"/>
    </source>
</evidence>
<dbReference type="InterPro" id="IPR037118">
    <property type="entry name" value="Val-tRNA_synth_C_sf"/>
</dbReference>
<dbReference type="Gene3D" id="1.10.287.380">
    <property type="entry name" value="Valyl-tRNA synthetase, C-terminal domain"/>
    <property type="match status" value="1"/>
</dbReference>
<protein>
    <recommendedName>
        <fullName evidence="11">ATP-binding protein Uup</fullName>
        <ecNumber evidence="11">3.6.1.-</ecNumber>
    </recommendedName>
</protein>
<keyword evidence="5 11" id="KW-0378">Hydrolase</keyword>
<dbReference type="InterPro" id="IPR017871">
    <property type="entry name" value="ABC_transporter-like_CS"/>
</dbReference>
<dbReference type="GO" id="GO:0005737">
    <property type="term" value="C:cytoplasm"/>
    <property type="evidence" value="ECO:0007669"/>
    <property type="project" value="UniProtKB-SubCell"/>
</dbReference>
<dbReference type="PROSITE" id="PS50893">
    <property type="entry name" value="ABC_TRANSPORTER_2"/>
    <property type="match status" value="2"/>
</dbReference>
<feature type="domain" description="ABC transporter" evidence="13">
    <location>
        <begin position="287"/>
        <end position="510"/>
    </location>
</feature>
<comment type="subcellular location">
    <subcellularLocation>
        <location evidence="11">Cytoplasm</location>
    </subcellularLocation>
    <text evidence="11">Associates with ribosomes.</text>
</comment>
<name>A0A845M8M1_9PROT</name>
<dbReference type="InterPro" id="IPR032524">
    <property type="entry name" value="ABC_tran_C"/>
</dbReference>
<evidence type="ECO:0000256" key="10">
    <source>
        <dbReference type="ARBA" id="ARBA00061478"/>
    </source>
</evidence>
<feature type="binding site" evidence="11">
    <location>
        <begin position="324"/>
        <end position="331"/>
    </location>
    <ligand>
        <name>ATP</name>
        <dbReference type="ChEBI" id="CHEBI:30616"/>
        <label>2</label>
    </ligand>
</feature>
<evidence type="ECO:0000313" key="15">
    <source>
        <dbReference type="Proteomes" id="UP000445696"/>
    </source>
</evidence>
<comment type="catalytic activity">
    <reaction evidence="9 11">
        <text>ATP + H2O = ADP + phosphate + H(+)</text>
        <dbReference type="Rhea" id="RHEA:13065"/>
        <dbReference type="ChEBI" id="CHEBI:15377"/>
        <dbReference type="ChEBI" id="CHEBI:15378"/>
        <dbReference type="ChEBI" id="CHEBI:30616"/>
        <dbReference type="ChEBI" id="CHEBI:43474"/>
        <dbReference type="ChEBI" id="CHEBI:456216"/>
    </reaction>
</comment>
<evidence type="ECO:0000256" key="2">
    <source>
        <dbReference type="ARBA" id="ARBA00022737"/>
    </source>
</evidence>
<keyword evidence="1 11" id="KW-0963">Cytoplasm</keyword>
<dbReference type="GO" id="GO:0005524">
    <property type="term" value="F:ATP binding"/>
    <property type="evidence" value="ECO:0007669"/>
    <property type="project" value="UniProtKB-UniRule"/>
</dbReference>
<keyword evidence="15" id="KW-1185">Reference proteome</keyword>
<organism evidence="14 15">
    <name type="scientific">Sneathiella chungangensis</name>
    <dbReference type="NCBI Taxonomy" id="1418234"/>
    <lineage>
        <taxon>Bacteria</taxon>
        <taxon>Pseudomonadati</taxon>
        <taxon>Pseudomonadota</taxon>
        <taxon>Alphaproteobacteria</taxon>
        <taxon>Sneathiellales</taxon>
        <taxon>Sneathiellaceae</taxon>
        <taxon>Sneathiella</taxon>
    </lineage>
</organism>
<dbReference type="GO" id="GO:0016887">
    <property type="term" value="F:ATP hydrolysis activity"/>
    <property type="evidence" value="ECO:0007669"/>
    <property type="project" value="UniProtKB-UniRule"/>
</dbReference>
<dbReference type="Pfam" id="PF16326">
    <property type="entry name" value="ABC_tran_CTD"/>
    <property type="match status" value="1"/>
</dbReference>
<evidence type="ECO:0000256" key="7">
    <source>
        <dbReference type="ARBA" id="ARBA00023125"/>
    </source>
</evidence>
<proteinExistence type="inferred from homology"/>
<dbReference type="InterPro" id="IPR003439">
    <property type="entry name" value="ABC_transporter-like_ATP-bd"/>
</dbReference>
<dbReference type="AlphaFoldDB" id="A0A845M8M1"/>
<keyword evidence="4 11" id="KW-0227">DNA damage</keyword>
<dbReference type="GO" id="GO:0006281">
    <property type="term" value="P:DNA repair"/>
    <property type="evidence" value="ECO:0007669"/>
    <property type="project" value="UniProtKB-KW"/>
</dbReference>
<evidence type="ECO:0000256" key="11">
    <source>
        <dbReference type="HAMAP-Rule" id="MF_00848"/>
    </source>
</evidence>
<evidence type="ECO:0000256" key="3">
    <source>
        <dbReference type="ARBA" id="ARBA00022741"/>
    </source>
</evidence>
<dbReference type="SMART" id="SM00382">
    <property type="entry name" value="AAA"/>
    <property type="match status" value="2"/>
</dbReference>
<dbReference type="OrthoDB" id="9762369at2"/>
<dbReference type="CDD" id="cd03221">
    <property type="entry name" value="ABCF_EF-3"/>
    <property type="match status" value="2"/>
</dbReference>
<gene>
    <name evidence="11" type="primary">uup</name>
    <name evidence="14" type="ORF">GQF03_00395</name>
</gene>
<sequence length="615" mass="68184">MAAPILALQNARVTFGGGDLFSDISLGIEPGMRIALMGRNGSGKSTLLKALAGDIDLDGGERFRQSGIRVSYLRQQPDITPGITVHEQVAKGLKSREEEGDTGYLVDQVLAGVGIDGARRLETLSGGEARRVSLAEALVSEPDVLLLDEPTNHLDITTILWLEEELKAFKGALLIISHDRQFLKNLTNRLFWLDRGRLRTHGKGFAAFEEWSEEILRREEVEAKKLDKKIAEETDWSRKGITARRARNEGRLRALQRLRAERAERAAPVGSAKLNVKSGSKSGKLVIEAKDISKTYEGKDGQKHEVLRKFSTRIQRGDRVGIIGANGAGKTTLLKILMGELAPTTGTVTLGTNLTPAIFDQNRDSLDPDMSLWDTLADPGSGQLIVQGEVRHVVAYLRDFLFEDKQAKSPVRALSGGERNRLLLAKLLARESNLLVLDEPTNDLDMETLDLLQDMLSNYDGTLLLVSHDREFLDQLVTSTIVIEEGGRAAEYVGGYSDYMRMKKQAEAAPARAAKPKEAAERPAQPRKKLTYRDQRDYERLPAVIEELEKRIKTLETELADPALFTKNPDAFNKKAAELSTAQADKDNAETRWLELEILQEEIGGSESVYRNSLP</sequence>
<dbReference type="GO" id="GO:0043022">
    <property type="term" value="F:ribosome binding"/>
    <property type="evidence" value="ECO:0007669"/>
    <property type="project" value="UniProtKB-UniRule"/>
</dbReference>
<dbReference type="PANTHER" id="PTHR42855:SF1">
    <property type="entry name" value="ABC TRANSPORTER DOMAIN-CONTAINING PROTEIN"/>
    <property type="match status" value="1"/>
</dbReference>
<dbReference type="InterPro" id="IPR003593">
    <property type="entry name" value="AAA+_ATPase"/>
</dbReference>
<keyword evidence="3 11" id="KW-0547">Nucleotide-binding</keyword>
<dbReference type="SUPFAM" id="SSF52540">
    <property type="entry name" value="P-loop containing nucleoside triphosphate hydrolases"/>
    <property type="match status" value="2"/>
</dbReference>
<dbReference type="HAMAP" id="MF_00848">
    <property type="entry name" value="Uup"/>
    <property type="match status" value="1"/>
</dbReference>
<evidence type="ECO:0000256" key="8">
    <source>
        <dbReference type="ARBA" id="ARBA00023204"/>
    </source>
</evidence>
<feature type="region of interest" description="Disordered" evidence="12">
    <location>
        <begin position="507"/>
        <end position="533"/>
    </location>
</feature>
<dbReference type="EMBL" id="WTVA01000001">
    <property type="protein sequence ID" value="MZR20785.1"/>
    <property type="molecule type" value="Genomic_DNA"/>
</dbReference>
<evidence type="ECO:0000256" key="1">
    <source>
        <dbReference type="ARBA" id="ARBA00022490"/>
    </source>
</evidence>
<dbReference type="PROSITE" id="PS00211">
    <property type="entry name" value="ABC_TRANSPORTER_1"/>
    <property type="match status" value="2"/>
</dbReference>
<dbReference type="PANTHER" id="PTHR42855">
    <property type="entry name" value="ABC TRANSPORTER ATP-BINDING SUBUNIT"/>
    <property type="match status" value="1"/>
</dbReference>
<feature type="domain" description="ABC transporter" evidence="13">
    <location>
        <begin position="6"/>
        <end position="220"/>
    </location>
</feature>
<comment type="function">
    <text evidence="11">Probably plays a role in ribosome assembly or function. May be involved in resolution of branched DNA intermediates that result from template switching in postreplication gaps. Binds DNA and has ATPase activity.</text>
</comment>
<dbReference type="Proteomes" id="UP000445696">
    <property type="component" value="Unassembled WGS sequence"/>
</dbReference>
<evidence type="ECO:0000256" key="9">
    <source>
        <dbReference type="ARBA" id="ARBA00049360"/>
    </source>
</evidence>
<evidence type="ECO:0000256" key="4">
    <source>
        <dbReference type="ARBA" id="ARBA00022763"/>
    </source>
</evidence>
<dbReference type="GO" id="GO:0003677">
    <property type="term" value="F:DNA binding"/>
    <property type="evidence" value="ECO:0007669"/>
    <property type="project" value="UniProtKB-UniRule"/>
</dbReference>